<feature type="domain" description="BON" evidence="1">
    <location>
        <begin position="152"/>
        <end position="220"/>
    </location>
</feature>
<feature type="domain" description="BON" evidence="1">
    <location>
        <begin position="79"/>
        <end position="147"/>
    </location>
</feature>
<evidence type="ECO:0000259" key="1">
    <source>
        <dbReference type="PROSITE" id="PS50914"/>
    </source>
</evidence>
<dbReference type="Proteomes" id="UP001500840">
    <property type="component" value="Unassembled WGS sequence"/>
</dbReference>
<dbReference type="InterPro" id="IPR014004">
    <property type="entry name" value="Transpt-assoc_nodulatn_dom_bac"/>
</dbReference>
<dbReference type="PANTHER" id="PTHR34606:SF15">
    <property type="entry name" value="BON DOMAIN-CONTAINING PROTEIN"/>
    <property type="match status" value="1"/>
</dbReference>
<dbReference type="Pfam" id="PF04972">
    <property type="entry name" value="BON"/>
    <property type="match status" value="3"/>
</dbReference>
<evidence type="ECO:0000313" key="2">
    <source>
        <dbReference type="EMBL" id="GAA4465243.1"/>
    </source>
</evidence>
<protein>
    <submittedName>
        <fullName evidence="2">BON domain-containing protein</fullName>
    </submittedName>
</protein>
<gene>
    <name evidence="2" type="ORF">GCM10023156_52790</name>
</gene>
<dbReference type="RefSeq" id="WP_339942179.1">
    <property type="nucleotide sequence ID" value="NZ_BAABGA010000073.1"/>
</dbReference>
<dbReference type="PANTHER" id="PTHR34606">
    <property type="entry name" value="BON DOMAIN-CONTAINING PROTEIN"/>
    <property type="match status" value="1"/>
</dbReference>
<dbReference type="InterPro" id="IPR007055">
    <property type="entry name" value="BON_dom"/>
</dbReference>
<name>A0ABP8NDF2_9BACT</name>
<proteinExistence type="predicted"/>
<evidence type="ECO:0000313" key="3">
    <source>
        <dbReference type="Proteomes" id="UP001500840"/>
    </source>
</evidence>
<organism evidence="2 3">
    <name type="scientific">Novipirellula rosea</name>
    <dbReference type="NCBI Taxonomy" id="1031540"/>
    <lineage>
        <taxon>Bacteria</taxon>
        <taxon>Pseudomonadati</taxon>
        <taxon>Planctomycetota</taxon>
        <taxon>Planctomycetia</taxon>
        <taxon>Pirellulales</taxon>
        <taxon>Pirellulaceae</taxon>
        <taxon>Novipirellula</taxon>
    </lineage>
</organism>
<dbReference type="Gene3D" id="3.30.1340.30">
    <property type="match status" value="3"/>
</dbReference>
<dbReference type="EMBL" id="BAABGA010000073">
    <property type="protein sequence ID" value="GAA4465243.1"/>
    <property type="molecule type" value="Genomic_DNA"/>
</dbReference>
<comment type="caution">
    <text evidence="2">The sequence shown here is derived from an EMBL/GenBank/DDBJ whole genome shotgun (WGS) entry which is preliminary data.</text>
</comment>
<keyword evidence="3" id="KW-1185">Reference proteome</keyword>
<reference evidence="3" key="1">
    <citation type="journal article" date="2019" name="Int. J. Syst. Evol. Microbiol.">
        <title>The Global Catalogue of Microorganisms (GCM) 10K type strain sequencing project: providing services to taxonomists for standard genome sequencing and annotation.</title>
        <authorList>
            <consortium name="The Broad Institute Genomics Platform"/>
            <consortium name="The Broad Institute Genome Sequencing Center for Infectious Disease"/>
            <person name="Wu L."/>
            <person name="Ma J."/>
        </authorList>
    </citation>
    <scope>NUCLEOTIDE SEQUENCE [LARGE SCALE GENOMIC DNA]</scope>
    <source>
        <strain evidence="3">JCM 17759</strain>
    </source>
</reference>
<dbReference type="InterPro" id="IPR051686">
    <property type="entry name" value="Lipoprotein_DolP"/>
</dbReference>
<feature type="domain" description="BON" evidence="1">
    <location>
        <begin position="4"/>
        <end position="72"/>
    </location>
</feature>
<dbReference type="SMART" id="SM00749">
    <property type="entry name" value="BON"/>
    <property type="match status" value="3"/>
</dbReference>
<sequence>MIKRDDEITQDATAQLKWDSRVNADDVKVTVLDRVVVLEGTVPTFWAKLAAEEDCELVSGVQRVDNLLDVRWSLDKEPLESDLCTKVEQALEANPNVDAIRVTVSSSGGEVSLKGSVDSLWRKRLIEHVTSDTIGVRRVDNQLTIVPTGVIEDEVISSHIRDAIRRNMLVEADAIEVHVTGGTASLSGRVKSRAAQRAAHDIAIHTSGVLDVQDHLVVAV</sequence>
<accession>A0ABP8NDF2</accession>
<dbReference type="PROSITE" id="PS50914">
    <property type="entry name" value="BON"/>
    <property type="match status" value="3"/>
</dbReference>